<proteinExistence type="predicted"/>
<dbReference type="VEuPathDB" id="AmoebaDB:ENU1_141730"/>
<feature type="compositionally biased region" description="Low complexity" evidence="1">
    <location>
        <begin position="70"/>
        <end position="86"/>
    </location>
</feature>
<dbReference type="RefSeq" id="XP_008858558.1">
    <property type="nucleotide sequence ID" value="XM_008860336.1"/>
</dbReference>
<gene>
    <name evidence="2" type="ORF">ENU1_141730</name>
</gene>
<organism evidence="2 3">
    <name type="scientific">Entamoeba nuttalli (strain P19)</name>
    <name type="common">Amoeba</name>
    <dbReference type="NCBI Taxonomy" id="1076696"/>
    <lineage>
        <taxon>Eukaryota</taxon>
        <taxon>Amoebozoa</taxon>
        <taxon>Evosea</taxon>
        <taxon>Archamoebae</taxon>
        <taxon>Mastigamoebida</taxon>
        <taxon>Entamoebidae</taxon>
        <taxon>Entamoeba</taxon>
    </lineage>
</organism>
<reference evidence="2 3" key="1">
    <citation type="submission" date="2011-11" db="EMBL/GenBank/DDBJ databases">
        <authorList>
            <person name="Hannick L."/>
            <person name="Karamycheva S."/>
            <person name="Lorenzi H."/>
            <person name="Caler E."/>
        </authorList>
    </citation>
    <scope>NUCLEOTIDE SEQUENCE [LARGE SCALE GENOMIC DNA]</scope>
    <source>
        <strain evidence="2 3">P19</strain>
    </source>
</reference>
<evidence type="ECO:0000313" key="2">
    <source>
        <dbReference type="EMBL" id="EKE39097.1"/>
    </source>
</evidence>
<dbReference type="OrthoDB" id="3797628at2759"/>
<name>K2GZ07_ENTNP</name>
<dbReference type="Proteomes" id="UP000006769">
    <property type="component" value="Unassembled WGS sequence"/>
</dbReference>
<dbReference type="OMA" id="HYMAINF"/>
<dbReference type="EMBL" id="JH927929">
    <property type="protein sequence ID" value="EKE39097.1"/>
    <property type="molecule type" value="Genomic_DNA"/>
</dbReference>
<accession>K2GZ07</accession>
<protein>
    <submittedName>
        <fullName evidence="2">Uncharacterized protein</fullName>
    </submittedName>
</protein>
<feature type="region of interest" description="Disordered" evidence="1">
    <location>
        <begin position="60"/>
        <end position="86"/>
    </location>
</feature>
<evidence type="ECO:0000256" key="1">
    <source>
        <dbReference type="SAM" id="MobiDB-lite"/>
    </source>
</evidence>
<dbReference type="Gene3D" id="1.10.10.2360">
    <property type="match status" value="1"/>
</dbReference>
<sequence>MGGFGQPQTGSSFVKYQETIKEGSNYKSINFMSQFKNKSLIEIRTEDYKANNGNKPVPQQGGMLGGQQNGFGQQQGVFGTQQNGFGQQQGLFGGQQNGFGQQQGLFGGQQGGMLGGQQNGFGQQQGGLFGGQQGGFGTNGFGQQTQGGFGTTGFGQTTGFGR</sequence>
<evidence type="ECO:0000313" key="3">
    <source>
        <dbReference type="Proteomes" id="UP000006769"/>
    </source>
</evidence>
<dbReference type="AlphaFoldDB" id="K2GZ07"/>
<dbReference type="GeneID" id="20074735"/>